<proteinExistence type="predicted"/>
<feature type="modified residue" description="4-aspartylphosphate" evidence="1">
    <location>
        <position position="63"/>
    </location>
</feature>
<dbReference type="PANTHER" id="PTHR44520">
    <property type="entry name" value="RESPONSE REGULATOR RCP1-RELATED"/>
    <property type="match status" value="1"/>
</dbReference>
<feature type="domain" description="Response regulatory" evidence="2">
    <location>
        <begin position="8"/>
        <end position="130"/>
    </location>
</feature>
<evidence type="ECO:0000259" key="2">
    <source>
        <dbReference type="PROSITE" id="PS50110"/>
    </source>
</evidence>
<dbReference type="SMART" id="SM00448">
    <property type="entry name" value="REC"/>
    <property type="match status" value="1"/>
</dbReference>
<evidence type="ECO:0000256" key="1">
    <source>
        <dbReference type="PROSITE-ProRule" id="PRU00169"/>
    </source>
</evidence>
<dbReference type="PROSITE" id="PS50110">
    <property type="entry name" value="RESPONSE_REGULATORY"/>
    <property type="match status" value="1"/>
</dbReference>
<organism evidence="3 4">
    <name type="scientific">Gramella jeungdoensis</name>
    <dbReference type="NCBI Taxonomy" id="708091"/>
    <lineage>
        <taxon>Bacteria</taxon>
        <taxon>Pseudomonadati</taxon>
        <taxon>Bacteroidota</taxon>
        <taxon>Flavobacteriia</taxon>
        <taxon>Flavobacteriales</taxon>
        <taxon>Flavobacteriaceae</taxon>
        <taxon>Christiangramia</taxon>
    </lineage>
</organism>
<name>A0ABT0Z4U1_9FLAO</name>
<dbReference type="EMBL" id="JAMSCK010000005">
    <property type="protein sequence ID" value="MCM8570430.1"/>
    <property type="molecule type" value="Genomic_DNA"/>
</dbReference>
<dbReference type="SUPFAM" id="SSF52172">
    <property type="entry name" value="CheY-like"/>
    <property type="match status" value="1"/>
</dbReference>
<dbReference type="RefSeq" id="WP_252114545.1">
    <property type="nucleotide sequence ID" value="NZ_JAMSCK010000005.1"/>
</dbReference>
<dbReference type="InterPro" id="IPR011006">
    <property type="entry name" value="CheY-like_superfamily"/>
</dbReference>
<keyword evidence="4" id="KW-1185">Reference proteome</keyword>
<dbReference type="Pfam" id="PF00072">
    <property type="entry name" value="Response_reg"/>
    <property type="match status" value="1"/>
</dbReference>
<evidence type="ECO:0000313" key="3">
    <source>
        <dbReference type="EMBL" id="MCM8570430.1"/>
    </source>
</evidence>
<dbReference type="InterPro" id="IPR001789">
    <property type="entry name" value="Sig_transdc_resp-reg_receiver"/>
</dbReference>
<comment type="caution">
    <text evidence="3">The sequence shown here is derived from an EMBL/GenBank/DDBJ whole genome shotgun (WGS) entry which is preliminary data.</text>
</comment>
<protein>
    <submittedName>
        <fullName evidence="3">Response regulator</fullName>
    </submittedName>
</protein>
<gene>
    <name evidence="3" type="ORF">NE848_13635</name>
</gene>
<dbReference type="PANTHER" id="PTHR44520:SF2">
    <property type="entry name" value="RESPONSE REGULATOR RCP1"/>
    <property type="match status" value="1"/>
</dbReference>
<dbReference type="Gene3D" id="3.40.50.2300">
    <property type="match status" value="1"/>
</dbReference>
<keyword evidence="1" id="KW-0597">Phosphoprotein</keyword>
<accession>A0ABT0Z4U1</accession>
<reference evidence="3" key="1">
    <citation type="submission" date="2022-06" db="EMBL/GenBank/DDBJ databases">
        <title>Gramella sediminis sp. nov., isolated from deep-sea sediment of the Indian Ocean.</title>
        <authorList>
            <person name="Yang L."/>
        </authorList>
    </citation>
    <scope>NUCLEOTIDE SEQUENCE</scope>
    <source>
        <strain evidence="3">HMD3159</strain>
    </source>
</reference>
<dbReference type="InterPro" id="IPR052893">
    <property type="entry name" value="TCS_response_regulator"/>
</dbReference>
<sequence length="133" mass="14914">MAAKKYESIFLIDDDKITNLLNLNVLENHGVNGNIQAFVDPGEALSCLEDSLNKGESLLLLLDLNMPEMNGFELLDKLQYFDTSNLDVIIVTSSIAQDDFEKSMSYKQVKGFITKPLKAIEIEKILDTEIQLS</sequence>
<dbReference type="Proteomes" id="UP001155077">
    <property type="component" value="Unassembled WGS sequence"/>
</dbReference>
<evidence type="ECO:0000313" key="4">
    <source>
        <dbReference type="Proteomes" id="UP001155077"/>
    </source>
</evidence>